<keyword evidence="7" id="KW-1185">Reference proteome</keyword>
<dbReference type="SUPFAM" id="SSF48498">
    <property type="entry name" value="Tetracyclin repressor-like, C-terminal domain"/>
    <property type="match status" value="1"/>
</dbReference>
<dbReference type="PROSITE" id="PS50977">
    <property type="entry name" value="HTH_TETR_2"/>
    <property type="match status" value="1"/>
</dbReference>
<gene>
    <name evidence="6" type="ORF">ACFFQA_23360</name>
</gene>
<reference evidence="6 7" key="1">
    <citation type="submission" date="2024-09" db="EMBL/GenBank/DDBJ databases">
        <authorList>
            <person name="Sun Q."/>
            <person name="Mori K."/>
        </authorList>
    </citation>
    <scope>NUCLEOTIDE SEQUENCE [LARGE SCALE GENOMIC DNA]</scope>
    <source>
        <strain evidence="6 7">TBRC 7907</strain>
    </source>
</reference>
<dbReference type="Gene3D" id="1.10.10.60">
    <property type="entry name" value="Homeodomain-like"/>
    <property type="match status" value="1"/>
</dbReference>
<dbReference type="EMBL" id="JBHLZU010000019">
    <property type="protein sequence ID" value="MFB9906884.1"/>
    <property type="molecule type" value="Genomic_DNA"/>
</dbReference>
<evidence type="ECO:0000256" key="2">
    <source>
        <dbReference type="ARBA" id="ARBA00023125"/>
    </source>
</evidence>
<sequence length="207" mass="22118">MGGATRRRGDELIAAIHQAVLAELEEVGLAKLSMEGVARRAATAKTSLYRRWTSPEEILLDAIVAAFPREEVSASGDDLRGDLVRALQLLLDWGRHPTARAVQAILLERGRYPELADALFSRVFDPAGGRFTATVLHHYAALGEIDSRVITPVVADIGEALTLKYLADTGTEPSVEYLESIVDQAVLPAVGLSPPGTSRAAGPGRPS</sequence>
<evidence type="ECO:0000256" key="3">
    <source>
        <dbReference type="ARBA" id="ARBA00023163"/>
    </source>
</evidence>
<comment type="caution">
    <text evidence="6">The sequence shown here is derived from an EMBL/GenBank/DDBJ whole genome shotgun (WGS) entry which is preliminary data.</text>
</comment>
<evidence type="ECO:0000256" key="4">
    <source>
        <dbReference type="PROSITE-ProRule" id="PRU00335"/>
    </source>
</evidence>
<evidence type="ECO:0000259" key="5">
    <source>
        <dbReference type="PROSITE" id="PS50977"/>
    </source>
</evidence>
<dbReference type="InterPro" id="IPR011075">
    <property type="entry name" value="TetR_C"/>
</dbReference>
<keyword evidence="1" id="KW-0805">Transcription regulation</keyword>
<organism evidence="6 7">
    <name type="scientific">Allokutzneria oryzae</name>
    <dbReference type="NCBI Taxonomy" id="1378989"/>
    <lineage>
        <taxon>Bacteria</taxon>
        <taxon>Bacillati</taxon>
        <taxon>Actinomycetota</taxon>
        <taxon>Actinomycetes</taxon>
        <taxon>Pseudonocardiales</taxon>
        <taxon>Pseudonocardiaceae</taxon>
        <taxon>Allokutzneria</taxon>
    </lineage>
</organism>
<dbReference type="SUPFAM" id="SSF46689">
    <property type="entry name" value="Homeodomain-like"/>
    <property type="match status" value="1"/>
</dbReference>
<keyword evidence="2 4" id="KW-0238">DNA-binding</keyword>
<dbReference type="Gene3D" id="1.10.357.10">
    <property type="entry name" value="Tetracycline Repressor, domain 2"/>
    <property type="match status" value="1"/>
</dbReference>
<evidence type="ECO:0000313" key="6">
    <source>
        <dbReference type="EMBL" id="MFB9906884.1"/>
    </source>
</evidence>
<evidence type="ECO:0000256" key="1">
    <source>
        <dbReference type="ARBA" id="ARBA00023015"/>
    </source>
</evidence>
<feature type="DNA-binding region" description="H-T-H motif" evidence="4">
    <location>
        <begin position="33"/>
        <end position="52"/>
    </location>
</feature>
<dbReference type="InterPro" id="IPR001647">
    <property type="entry name" value="HTH_TetR"/>
</dbReference>
<dbReference type="Proteomes" id="UP001589693">
    <property type="component" value="Unassembled WGS sequence"/>
</dbReference>
<evidence type="ECO:0000313" key="7">
    <source>
        <dbReference type="Proteomes" id="UP001589693"/>
    </source>
</evidence>
<name>A0ABV6A4R2_9PSEU</name>
<protein>
    <submittedName>
        <fullName evidence="6">TetR/AcrR family transcriptional regulator</fullName>
    </submittedName>
</protein>
<accession>A0ABV6A4R2</accession>
<feature type="domain" description="HTH tetR-type" evidence="5">
    <location>
        <begin position="10"/>
        <end position="70"/>
    </location>
</feature>
<keyword evidence="3" id="KW-0804">Transcription</keyword>
<dbReference type="RefSeq" id="WP_377856023.1">
    <property type="nucleotide sequence ID" value="NZ_JBHLZU010000019.1"/>
</dbReference>
<dbReference type="InterPro" id="IPR009057">
    <property type="entry name" value="Homeodomain-like_sf"/>
</dbReference>
<dbReference type="Pfam" id="PF00440">
    <property type="entry name" value="TetR_N"/>
    <property type="match status" value="1"/>
</dbReference>
<proteinExistence type="predicted"/>
<dbReference type="Pfam" id="PF16859">
    <property type="entry name" value="TetR_C_11"/>
    <property type="match status" value="1"/>
</dbReference>
<dbReference type="InterPro" id="IPR036271">
    <property type="entry name" value="Tet_transcr_reg_TetR-rel_C_sf"/>
</dbReference>